<feature type="domain" description="Xylose isomerase-like TIM barrel" evidence="2">
    <location>
        <begin position="60"/>
        <end position="292"/>
    </location>
</feature>
<dbReference type="InterPro" id="IPR006311">
    <property type="entry name" value="TAT_signal"/>
</dbReference>
<dbReference type="OrthoDB" id="9798407at2"/>
<organism evidence="3 4">
    <name type="scientific">Chitinophaga dinghuensis</name>
    <dbReference type="NCBI Taxonomy" id="1539050"/>
    <lineage>
        <taxon>Bacteria</taxon>
        <taxon>Pseudomonadati</taxon>
        <taxon>Bacteroidota</taxon>
        <taxon>Chitinophagia</taxon>
        <taxon>Chitinophagales</taxon>
        <taxon>Chitinophagaceae</taxon>
        <taxon>Chitinophaga</taxon>
    </lineage>
</organism>
<dbReference type="InterPro" id="IPR050312">
    <property type="entry name" value="IolE/XylAMocC-like"/>
</dbReference>
<proteinExistence type="predicted"/>
<evidence type="ECO:0000313" key="3">
    <source>
        <dbReference type="EMBL" id="RAJ87902.1"/>
    </source>
</evidence>
<gene>
    <name evidence="3" type="ORF">CLV59_101667</name>
</gene>
<dbReference type="InterPro" id="IPR036237">
    <property type="entry name" value="Xyl_isomerase-like_sf"/>
</dbReference>
<dbReference type="Gene3D" id="3.20.20.150">
    <property type="entry name" value="Divalent-metal-dependent TIM barrel enzymes"/>
    <property type="match status" value="1"/>
</dbReference>
<dbReference type="Proteomes" id="UP000249819">
    <property type="component" value="Unassembled WGS sequence"/>
</dbReference>
<reference evidence="3 4" key="1">
    <citation type="submission" date="2018-06" db="EMBL/GenBank/DDBJ databases">
        <title>Genomic Encyclopedia of Archaeal and Bacterial Type Strains, Phase II (KMG-II): from individual species to whole genera.</title>
        <authorList>
            <person name="Goeker M."/>
        </authorList>
    </citation>
    <scope>NUCLEOTIDE SEQUENCE [LARGE SCALE GENOMIC DNA]</scope>
    <source>
        <strain evidence="3 4">DSM 29821</strain>
    </source>
</reference>
<dbReference type="GO" id="GO:0016853">
    <property type="term" value="F:isomerase activity"/>
    <property type="evidence" value="ECO:0007669"/>
    <property type="project" value="UniProtKB-KW"/>
</dbReference>
<sequence>MSTSRRSFLQQTGLMAAAMMLPGAVSAFAKDNGLPKKVGIQLYTLRDLLDKNAKETLISVAKIGYREVETYYGYQPGDAGKFWGLTVKELKAILKSLDLVSPSGHYGLNHFLTKGNGKDDELKAQVEYAAELGQKYFVVPALPFPEWDTPPTADYYKFVADQLNKAAEYCKKSGLHVAYHNHFWEFKPLTDAPGTGYDIMLKNTDKSSVFFELDLFWAIKSGFDPVKLFAQAPGRFFALHVKDIDKAKQEVLVSPANADKKAMELLSMASFADVGSGAVDFKRILAKAPAAGVKHLYVEQDRITTEPYQSITNSYNYVKNTLLK</sequence>
<keyword evidence="4" id="KW-1185">Reference proteome</keyword>
<dbReference type="Pfam" id="PF01261">
    <property type="entry name" value="AP_endonuc_2"/>
    <property type="match status" value="1"/>
</dbReference>
<name>A0A327WDB3_9BACT</name>
<dbReference type="PROSITE" id="PS51318">
    <property type="entry name" value="TAT"/>
    <property type="match status" value="1"/>
</dbReference>
<evidence type="ECO:0000256" key="1">
    <source>
        <dbReference type="SAM" id="SignalP"/>
    </source>
</evidence>
<keyword evidence="1" id="KW-0732">Signal</keyword>
<dbReference type="PANTHER" id="PTHR12110:SF41">
    <property type="entry name" value="INOSOSE DEHYDRATASE"/>
    <property type="match status" value="1"/>
</dbReference>
<keyword evidence="3" id="KW-0413">Isomerase</keyword>
<dbReference type="SUPFAM" id="SSF51658">
    <property type="entry name" value="Xylose isomerase-like"/>
    <property type="match status" value="1"/>
</dbReference>
<dbReference type="PANTHER" id="PTHR12110">
    <property type="entry name" value="HYDROXYPYRUVATE ISOMERASE"/>
    <property type="match status" value="1"/>
</dbReference>
<dbReference type="InterPro" id="IPR013022">
    <property type="entry name" value="Xyl_isomerase-like_TIM-brl"/>
</dbReference>
<evidence type="ECO:0000313" key="4">
    <source>
        <dbReference type="Proteomes" id="UP000249819"/>
    </source>
</evidence>
<dbReference type="EMBL" id="QLMA01000001">
    <property type="protein sequence ID" value="RAJ87902.1"/>
    <property type="molecule type" value="Genomic_DNA"/>
</dbReference>
<evidence type="ECO:0000259" key="2">
    <source>
        <dbReference type="Pfam" id="PF01261"/>
    </source>
</evidence>
<feature type="signal peptide" evidence="1">
    <location>
        <begin position="1"/>
        <end position="29"/>
    </location>
</feature>
<dbReference type="RefSeq" id="WP_111590568.1">
    <property type="nucleotide sequence ID" value="NZ_QLMA01000001.1"/>
</dbReference>
<accession>A0A327WDB3</accession>
<protein>
    <submittedName>
        <fullName evidence="3">Sugar phosphate isomerase/epimerase</fullName>
    </submittedName>
</protein>
<dbReference type="AlphaFoldDB" id="A0A327WDB3"/>
<comment type="caution">
    <text evidence="3">The sequence shown here is derived from an EMBL/GenBank/DDBJ whole genome shotgun (WGS) entry which is preliminary data.</text>
</comment>
<feature type="chain" id="PRO_5016438989" evidence="1">
    <location>
        <begin position="30"/>
        <end position="324"/>
    </location>
</feature>